<dbReference type="PANTHER" id="PTHR43657:SF1">
    <property type="entry name" value="ALTERED INHERITANCE OF MITOCHONDRIA PROTEIN 24, MITOCHONDRIAL"/>
    <property type="match status" value="1"/>
</dbReference>
<dbReference type="AlphaFoldDB" id="A0A9X2L9F1"/>
<dbReference type="EMBL" id="JANIBC010000004">
    <property type="protein sequence ID" value="MCQ8185364.1"/>
    <property type="molecule type" value="Genomic_DNA"/>
</dbReference>
<dbReference type="PANTHER" id="PTHR43657">
    <property type="entry name" value="TRYPTOPHAN RNA-BINDING ATTENUATOR PROTEIN-LIKE PROTEIN"/>
    <property type="match status" value="1"/>
</dbReference>
<name>A0A9X2L9F1_9PROT</name>
<keyword evidence="2" id="KW-1185">Reference proteome</keyword>
<dbReference type="RefSeq" id="WP_256619234.1">
    <property type="nucleotide sequence ID" value="NZ_JANIBC010000004.1"/>
</dbReference>
<accession>A0A9X2L9F1</accession>
<sequence length="256" mass="27880">MKRPTRPELTKSLARVREVNPLRRLPIVGREAQAAEAALDQAKTQDNHVLTMTLAPGEAGYVRRSSLIFADGDFGMTTRRIASRRVPFLGLFSGQNLWANRFEAGETPVTVIAGRDYHGTVLGLEVAEGEPVFLQPALYLGHTGALSFTVRRVAKREFWTLTEVTGRGTVYVKVPGRTLRRELSRERAVIVDTNYVAAVRGTFDAHGKVFTGGQYLRSGEAENVKLTGAGDVLIQSELPPESGGGGFLGGLLDLFV</sequence>
<dbReference type="InterPro" id="IPR002838">
    <property type="entry name" value="AIM24"/>
</dbReference>
<dbReference type="Pfam" id="PF01987">
    <property type="entry name" value="AIM24"/>
    <property type="match status" value="1"/>
</dbReference>
<gene>
    <name evidence="1" type="ORF">NOG11_08155</name>
</gene>
<dbReference type="Gene3D" id="3.60.160.10">
    <property type="entry name" value="Mitochondrial biogenesis AIM24"/>
    <property type="match status" value="1"/>
</dbReference>
<organism evidence="1 2">
    <name type="scientific">Parvularcula maris</name>
    <dbReference type="NCBI Taxonomy" id="2965077"/>
    <lineage>
        <taxon>Bacteria</taxon>
        <taxon>Pseudomonadati</taxon>
        <taxon>Pseudomonadota</taxon>
        <taxon>Alphaproteobacteria</taxon>
        <taxon>Parvularculales</taxon>
        <taxon>Parvularculaceae</taxon>
        <taxon>Parvularcula</taxon>
    </lineage>
</organism>
<comment type="caution">
    <text evidence="1">The sequence shown here is derived from an EMBL/GenBank/DDBJ whole genome shotgun (WGS) entry which is preliminary data.</text>
</comment>
<dbReference type="InterPro" id="IPR016031">
    <property type="entry name" value="Trp_RNA-bd_attenuator-like_dom"/>
</dbReference>
<reference evidence="1" key="1">
    <citation type="submission" date="2022-07" db="EMBL/GenBank/DDBJ databases">
        <title>Parvularcula maris sp. nov., an algicidal bacterium isolated from seawater.</title>
        <authorList>
            <person name="Li F."/>
        </authorList>
    </citation>
    <scope>NUCLEOTIDE SEQUENCE</scope>
    <source>
        <strain evidence="1">BGMRC 0090</strain>
    </source>
</reference>
<proteinExistence type="predicted"/>
<dbReference type="Proteomes" id="UP001142610">
    <property type="component" value="Unassembled WGS sequence"/>
</dbReference>
<evidence type="ECO:0000313" key="2">
    <source>
        <dbReference type="Proteomes" id="UP001142610"/>
    </source>
</evidence>
<dbReference type="InterPro" id="IPR036983">
    <property type="entry name" value="AIM24_sf"/>
</dbReference>
<protein>
    <submittedName>
        <fullName evidence="1">AIM24 family protein</fullName>
    </submittedName>
</protein>
<evidence type="ECO:0000313" key="1">
    <source>
        <dbReference type="EMBL" id="MCQ8185364.1"/>
    </source>
</evidence>
<dbReference type="SUPFAM" id="SSF51219">
    <property type="entry name" value="TRAP-like"/>
    <property type="match status" value="1"/>
</dbReference>